<feature type="region of interest" description="Disordered" evidence="8">
    <location>
        <begin position="50"/>
        <end position="84"/>
    </location>
</feature>
<dbReference type="GO" id="GO:0016757">
    <property type="term" value="F:glycosyltransferase activity"/>
    <property type="evidence" value="ECO:0007669"/>
    <property type="project" value="UniProtKB-KW"/>
</dbReference>
<dbReference type="Gene3D" id="3.90.550.50">
    <property type="match status" value="1"/>
</dbReference>
<keyword evidence="7" id="KW-0472">Membrane</keyword>
<reference evidence="10" key="1">
    <citation type="journal article" date="2021" name="Mol. Ecol. Resour.">
        <title>Apolygus lucorum genome provides insights into omnivorousness and mesophyll feeding.</title>
        <authorList>
            <person name="Liu Y."/>
            <person name="Liu H."/>
            <person name="Wang H."/>
            <person name="Huang T."/>
            <person name="Liu B."/>
            <person name="Yang B."/>
            <person name="Yin L."/>
            <person name="Li B."/>
            <person name="Zhang Y."/>
            <person name="Zhang S."/>
            <person name="Jiang F."/>
            <person name="Zhang X."/>
            <person name="Ren Y."/>
            <person name="Wang B."/>
            <person name="Wang S."/>
            <person name="Lu Y."/>
            <person name="Wu K."/>
            <person name="Fan W."/>
            <person name="Wang G."/>
        </authorList>
    </citation>
    <scope>NUCLEOTIDE SEQUENCE</scope>
    <source>
        <strain evidence="10">12Hb</strain>
    </source>
</reference>
<gene>
    <name evidence="10" type="ORF">GE061_003282</name>
</gene>
<evidence type="ECO:0000256" key="2">
    <source>
        <dbReference type="ARBA" id="ARBA00022676"/>
    </source>
</evidence>
<evidence type="ECO:0000256" key="1">
    <source>
        <dbReference type="ARBA" id="ARBA00004606"/>
    </source>
</evidence>
<feature type="compositionally biased region" description="Basic and acidic residues" evidence="8">
    <location>
        <begin position="51"/>
        <end position="67"/>
    </location>
</feature>
<keyword evidence="5" id="KW-0735">Signal-anchor</keyword>
<keyword evidence="3" id="KW-0808">Transferase</keyword>
<evidence type="ECO:0000256" key="3">
    <source>
        <dbReference type="ARBA" id="ARBA00022679"/>
    </source>
</evidence>
<dbReference type="Pfam" id="PF02434">
    <property type="entry name" value="Fringe"/>
    <property type="match status" value="1"/>
</dbReference>
<proteinExistence type="predicted"/>
<evidence type="ECO:0000256" key="7">
    <source>
        <dbReference type="ARBA" id="ARBA00023136"/>
    </source>
</evidence>
<evidence type="ECO:0000256" key="6">
    <source>
        <dbReference type="ARBA" id="ARBA00022989"/>
    </source>
</evidence>
<sequence length="122" mass="14122">MELKVSLRWFCHLDDDDYLNVHRLVKLLGDWSPQEDWYLGKPSIRTPLEILNREPKSQNKLYAERRKPQMPTSNGPNTKDKTSCDCEKLREEVIFPDILPTPVSGAGAHLTHFDSVVTLRHP</sequence>
<keyword evidence="6" id="KW-1133">Transmembrane helix</keyword>
<dbReference type="OrthoDB" id="8959630at2759"/>
<keyword evidence="4" id="KW-0812">Transmembrane</keyword>
<dbReference type="AlphaFoldDB" id="A0A8S9X466"/>
<feature type="domain" description="Fringe-like glycosyltransferase" evidence="9">
    <location>
        <begin position="4"/>
        <end position="60"/>
    </location>
</feature>
<keyword evidence="2" id="KW-0328">Glycosyltransferase</keyword>
<comment type="caution">
    <text evidence="10">The sequence shown here is derived from an EMBL/GenBank/DDBJ whole genome shotgun (WGS) entry which is preliminary data.</text>
</comment>
<accession>A0A8S9X466</accession>
<organism evidence="10 11">
    <name type="scientific">Apolygus lucorum</name>
    <name type="common">Small green plant bug</name>
    <name type="synonym">Lygocoris lucorum</name>
    <dbReference type="NCBI Taxonomy" id="248454"/>
    <lineage>
        <taxon>Eukaryota</taxon>
        <taxon>Metazoa</taxon>
        <taxon>Ecdysozoa</taxon>
        <taxon>Arthropoda</taxon>
        <taxon>Hexapoda</taxon>
        <taxon>Insecta</taxon>
        <taxon>Pterygota</taxon>
        <taxon>Neoptera</taxon>
        <taxon>Paraneoptera</taxon>
        <taxon>Hemiptera</taxon>
        <taxon>Heteroptera</taxon>
        <taxon>Panheteroptera</taxon>
        <taxon>Cimicomorpha</taxon>
        <taxon>Miridae</taxon>
        <taxon>Mirini</taxon>
        <taxon>Apolygus</taxon>
    </lineage>
</organism>
<evidence type="ECO:0000313" key="11">
    <source>
        <dbReference type="Proteomes" id="UP000466442"/>
    </source>
</evidence>
<evidence type="ECO:0000313" key="10">
    <source>
        <dbReference type="EMBL" id="KAF6202876.1"/>
    </source>
</evidence>
<keyword evidence="11" id="KW-1185">Reference proteome</keyword>
<evidence type="ECO:0000256" key="5">
    <source>
        <dbReference type="ARBA" id="ARBA00022968"/>
    </source>
</evidence>
<protein>
    <recommendedName>
        <fullName evidence="9">Fringe-like glycosyltransferase domain-containing protein</fullName>
    </recommendedName>
</protein>
<dbReference type="Proteomes" id="UP000466442">
    <property type="component" value="Unassembled WGS sequence"/>
</dbReference>
<evidence type="ECO:0000256" key="4">
    <source>
        <dbReference type="ARBA" id="ARBA00022692"/>
    </source>
</evidence>
<evidence type="ECO:0000256" key="8">
    <source>
        <dbReference type="SAM" id="MobiDB-lite"/>
    </source>
</evidence>
<name>A0A8S9X466_APOLU</name>
<dbReference type="InterPro" id="IPR003378">
    <property type="entry name" value="Fringe-like_glycosylTrfase"/>
</dbReference>
<dbReference type="EMBL" id="WIXP02000011">
    <property type="protein sequence ID" value="KAF6202876.1"/>
    <property type="molecule type" value="Genomic_DNA"/>
</dbReference>
<dbReference type="GO" id="GO:0016020">
    <property type="term" value="C:membrane"/>
    <property type="evidence" value="ECO:0007669"/>
    <property type="project" value="UniProtKB-SubCell"/>
</dbReference>
<comment type="subcellular location">
    <subcellularLocation>
        <location evidence="1">Membrane</location>
        <topology evidence="1">Single-pass type II membrane protein</topology>
    </subcellularLocation>
</comment>
<evidence type="ECO:0000259" key="9">
    <source>
        <dbReference type="Pfam" id="PF02434"/>
    </source>
</evidence>